<protein>
    <submittedName>
        <fullName evidence="2">LysR substrate-binding domain-containing protein</fullName>
    </submittedName>
</protein>
<sequence>MLGLLPEQDTLVRHPLAGRKAVPLDNALDFDFVSLSRPTSLAERLALATAPSRLKLRVQIRSFDAICRVVATGLGVAVLSDIAERPHLRSMALCRILLTLASLSDTSGQQLKAIVFVLLAKS</sequence>
<proteinExistence type="predicted"/>
<dbReference type="EMBL" id="JANSLM010000012">
    <property type="protein sequence ID" value="MDT8841234.1"/>
    <property type="molecule type" value="Genomic_DNA"/>
</dbReference>
<accession>A0AAP5QFD7</accession>
<gene>
    <name evidence="2" type="ORF">ParKJ_27785</name>
</gene>
<evidence type="ECO:0000313" key="2">
    <source>
        <dbReference type="EMBL" id="MDT8841234.1"/>
    </source>
</evidence>
<comment type="caution">
    <text evidence="2">The sequence shown here is derived from an EMBL/GenBank/DDBJ whole genome shotgun (WGS) entry which is preliminary data.</text>
</comment>
<dbReference type="SUPFAM" id="SSF53850">
    <property type="entry name" value="Periplasmic binding protein-like II"/>
    <property type="match status" value="1"/>
</dbReference>
<evidence type="ECO:0000313" key="3">
    <source>
        <dbReference type="Proteomes" id="UP001246473"/>
    </source>
</evidence>
<dbReference type="Proteomes" id="UP001246473">
    <property type="component" value="Unassembled WGS sequence"/>
</dbReference>
<evidence type="ECO:0000259" key="1">
    <source>
        <dbReference type="Pfam" id="PF03466"/>
    </source>
</evidence>
<dbReference type="Gene3D" id="3.40.190.10">
    <property type="entry name" value="Periplasmic binding protein-like II"/>
    <property type="match status" value="1"/>
</dbReference>
<dbReference type="InterPro" id="IPR005119">
    <property type="entry name" value="LysR_subst-bd"/>
</dbReference>
<organism evidence="2 3">
    <name type="scientific">Paraburkholderia fungorum</name>
    <dbReference type="NCBI Taxonomy" id="134537"/>
    <lineage>
        <taxon>Bacteria</taxon>
        <taxon>Pseudomonadati</taxon>
        <taxon>Pseudomonadota</taxon>
        <taxon>Betaproteobacteria</taxon>
        <taxon>Burkholderiales</taxon>
        <taxon>Burkholderiaceae</taxon>
        <taxon>Paraburkholderia</taxon>
    </lineage>
</organism>
<dbReference type="Pfam" id="PF03466">
    <property type="entry name" value="LysR_substrate"/>
    <property type="match status" value="1"/>
</dbReference>
<feature type="domain" description="LysR substrate-binding" evidence="1">
    <location>
        <begin position="13"/>
        <end position="98"/>
    </location>
</feature>
<reference evidence="2" key="1">
    <citation type="submission" date="2022-08" db="EMBL/GenBank/DDBJ databases">
        <authorList>
            <person name="Kim S.-J."/>
        </authorList>
    </citation>
    <scope>NUCLEOTIDE SEQUENCE</scope>
    <source>
        <strain evidence="2">KJ</strain>
    </source>
</reference>
<dbReference type="AlphaFoldDB" id="A0AAP5QFD7"/>
<name>A0AAP5QFD7_9BURK</name>